<dbReference type="AlphaFoldDB" id="C8PFW8"/>
<dbReference type="InterPro" id="IPR016181">
    <property type="entry name" value="Acyl_CoA_acyltransferase"/>
</dbReference>
<evidence type="ECO:0000256" key="4">
    <source>
        <dbReference type="HAMAP-Rule" id="MF_00689"/>
    </source>
</evidence>
<dbReference type="InterPro" id="IPR017138">
    <property type="entry name" value="Asp_Glu_LeuTrfase"/>
</dbReference>
<dbReference type="NCBIfam" id="NF002344">
    <property type="entry name" value="PRK01305.2-1"/>
    <property type="match status" value="1"/>
</dbReference>
<dbReference type="HAMAP" id="MF_00689">
    <property type="entry name" value="Bpt"/>
    <property type="match status" value="1"/>
</dbReference>
<dbReference type="GO" id="GO:0071596">
    <property type="term" value="P:ubiquitin-dependent protein catabolic process via the N-end rule pathway"/>
    <property type="evidence" value="ECO:0007669"/>
    <property type="project" value="InterPro"/>
</dbReference>
<dbReference type="Pfam" id="PF04376">
    <property type="entry name" value="ATE_N"/>
    <property type="match status" value="1"/>
</dbReference>
<name>C8PFW8_9BACT</name>
<dbReference type="Proteomes" id="UP000005709">
    <property type="component" value="Unassembled WGS sequence"/>
</dbReference>
<sequence>MTEIPFCTLDFACPYLDGRAARSEYLYVKDCDFEYNSSLVQHGYRRFGRYFQKPICATCAECKSLRIDAANFKFSRSHRRVYKNNRTTAYIWQSRPLLNDARLELFALYHDYMHLKKGWPLQEIDFERYDEIYVQGHGDFGKEISYYGEDGRLICVDLIDIVDDGISSVYCYYDPYLPHLSLGKFSLLKQIEFAQDLGLRWIYLGYAVKQCQSLAYKFSYEPYEILNSYTELDAPAVWEGRVEG</sequence>
<evidence type="ECO:0000256" key="2">
    <source>
        <dbReference type="ARBA" id="ARBA00022679"/>
    </source>
</evidence>
<comment type="similarity">
    <text evidence="4">Belongs to the R-transferase family. Bpt subfamily.</text>
</comment>
<gene>
    <name evidence="4" type="primary">bpt</name>
    <name evidence="7" type="ORF">CAMGR0001_0761</name>
</gene>
<feature type="domain" description="N-end aminoacyl transferase N-terminal" evidence="5">
    <location>
        <begin position="12"/>
        <end position="80"/>
    </location>
</feature>
<dbReference type="Pfam" id="PF04377">
    <property type="entry name" value="ATE_C"/>
    <property type="match status" value="1"/>
</dbReference>
<dbReference type="PANTHER" id="PTHR21367">
    <property type="entry name" value="ARGININE-TRNA-PROTEIN TRANSFERASE 1"/>
    <property type="match status" value="1"/>
</dbReference>
<comment type="catalytic activity">
    <reaction evidence="4">
        <text>N-terminal L-glutamyl-[protein] + L-leucyl-tRNA(Leu) = N-terminal L-leucyl-L-glutamyl-[protein] + tRNA(Leu) + H(+)</text>
        <dbReference type="Rhea" id="RHEA:50412"/>
        <dbReference type="Rhea" id="RHEA-COMP:9613"/>
        <dbReference type="Rhea" id="RHEA-COMP:9622"/>
        <dbReference type="Rhea" id="RHEA-COMP:12664"/>
        <dbReference type="Rhea" id="RHEA-COMP:12668"/>
        <dbReference type="ChEBI" id="CHEBI:15378"/>
        <dbReference type="ChEBI" id="CHEBI:64721"/>
        <dbReference type="ChEBI" id="CHEBI:78442"/>
        <dbReference type="ChEBI" id="CHEBI:78494"/>
        <dbReference type="ChEBI" id="CHEBI:133041"/>
        <dbReference type="EC" id="2.3.2.29"/>
    </reaction>
</comment>
<dbReference type="PANTHER" id="PTHR21367:SF1">
    <property type="entry name" value="ARGINYL-TRNA--PROTEIN TRANSFERASE 1"/>
    <property type="match status" value="1"/>
</dbReference>
<dbReference type="OrthoDB" id="9782022at2"/>
<reference evidence="7 8" key="1">
    <citation type="submission" date="2009-07" db="EMBL/GenBank/DDBJ databases">
        <authorList>
            <person name="Madupu R."/>
            <person name="Sebastian Y."/>
            <person name="Durkin A.S."/>
            <person name="Torralba M."/>
            <person name="Methe B."/>
            <person name="Sutton G.G."/>
            <person name="Strausberg R.L."/>
            <person name="Nelson K.E."/>
        </authorList>
    </citation>
    <scope>NUCLEOTIDE SEQUENCE [LARGE SCALE GENOMIC DNA]</scope>
    <source>
        <strain evidence="7 8">RM3268</strain>
    </source>
</reference>
<dbReference type="GO" id="GO:0008914">
    <property type="term" value="F:leucyl-tRNA--protein transferase activity"/>
    <property type="evidence" value="ECO:0007669"/>
    <property type="project" value="UniProtKB-UniRule"/>
</dbReference>
<evidence type="ECO:0000256" key="1">
    <source>
        <dbReference type="ARBA" id="ARBA00022490"/>
    </source>
</evidence>
<dbReference type="InterPro" id="IPR030700">
    <property type="entry name" value="N-end_Aminoacyl_Trfase"/>
</dbReference>
<evidence type="ECO:0000259" key="6">
    <source>
        <dbReference type="Pfam" id="PF04377"/>
    </source>
</evidence>
<keyword evidence="3 4" id="KW-0012">Acyltransferase</keyword>
<comment type="function">
    <text evidence="4">Functions in the N-end rule pathway of protein degradation where it conjugates Leu from its aminoacyl-tRNA to the N-termini of proteins containing an N-terminal aspartate or glutamate.</text>
</comment>
<keyword evidence="8" id="KW-1185">Reference proteome</keyword>
<dbReference type="InterPro" id="IPR007471">
    <property type="entry name" value="N-end_Aminoacyl_Trfase_N"/>
</dbReference>
<comment type="subcellular location">
    <subcellularLocation>
        <location evidence="4">Cytoplasm</location>
    </subcellularLocation>
</comment>
<dbReference type="eggNOG" id="COG2935">
    <property type="taxonomic scope" value="Bacteria"/>
</dbReference>
<evidence type="ECO:0000259" key="5">
    <source>
        <dbReference type="Pfam" id="PF04376"/>
    </source>
</evidence>
<accession>C8PFW8</accession>
<evidence type="ECO:0000313" key="8">
    <source>
        <dbReference type="Proteomes" id="UP000005709"/>
    </source>
</evidence>
<comment type="caution">
    <text evidence="7">The sequence shown here is derived from an EMBL/GenBank/DDBJ whole genome shotgun (WGS) entry which is preliminary data.</text>
</comment>
<organism evidence="7 8">
    <name type="scientific">Campylobacter gracilis RM3268</name>
    <dbReference type="NCBI Taxonomy" id="553220"/>
    <lineage>
        <taxon>Bacteria</taxon>
        <taxon>Pseudomonadati</taxon>
        <taxon>Campylobacterota</taxon>
        <taxon>Epsilonproteobacteria</taxon>
        <taxon>Campylobacterales</taxon>
        <taxon>Campylobacteraceae</taxon>
        <taxon>Campylobacter</taxon>
    </lineage>
</organism>
<dbReference type="PIRSF" id="PIRSF037208">
    <property type="entry name" value="ATE_pro_prd"/>
    <property type="match status" value="1"/>
</dbReference>
<dbReference type="EC" id="2.3.2.29" evidence="4"/>
<dbReference type="SUPFAM" id="SSF55729">
    <property type="entry name" value="Acyl-CoA N-acyltransferases (Nat)"/>
    <property type="match status" value="1"/>
</dbReference>
<protein>
    <recommendedName>
        <fullName evidence="4">Aspartate/glutamate leucyltransferase</fullName>
        <ecNumber evidence="4">2.3.2.29</ecNumber>
    </recommendedName>
</protein>
<keyword evidence="2 4" id="KW-0808">Transferase</keyword>
<keyword evidence="1 4" id="KW-0963">Cytoplasm</keyword>
<feature type="domain" description="N-end rule aminoacyl transferase C-terminal" evidence="6">
    <location>
        <begin position="105"/>
        <end position="226"/>
    </location>
</feature>
<dbReference type="GO" id="GO:0004057">
    <property type="term" value="F:arginyl-tRNA--protein transferase activity"/>
    <property type="evidence" value="ECO:0007669"/>
    <property type="project" value="InterPro"/>
</dbReference>
<proteinExistence type="inferred from homology"/>
<dbReference type="InterPro" id="IPR007472">
    <property type="entry name" value="N-end_Aminoacyl_Trfase_C"/>
</dbReference>
<comment type="catalytic activity">
    <reaction evidence="4">
        <text>N-terminal L-aspartyl-[protein] + L-leucyl-tRNA(Leu) = N-terminal L-leucyl-L-aspartyl-[protein] + tRNA(Leu) + H(+)</text>
        <dbReference type="Rhea" id="RHEA:50420"/>
        <dbReference type="Rhea" id="RHEA-COMP:9613"/>
        <dbReference type="Rhea" id="RHEA-COMP:9622"/>
        <dbReference type="Rhea" id="RHEA-COMP:12669"/>
        <dbReference type="Rhea" id="RHEA-COMP:12674"/>
        <dbReference type="ChEBI" id="CHEBI:15378"/>
        <dbReference type="ChEBI" id="CHEBI:64720"/>
        <dbReference type="ChEBI" id="CHEBI:78442"/>
        <dbReference type="ChEBI" id="CHEBI:78494"/>
        <dbReference type="ChEBI" id="CHEBI:133042"/>
        <dbReference type="EC" id="2.3.2.29"/>
    </reaction>
</comment>
<dbReference type="STRING" id="824.CGRAC_1245"/>
<dbReference type="GO" id="GO:0005737">
    <property type="term" value="C:cytoplasm"/>
    <property type="evidence" value="ECO:0007669"/>
    <property type="project" value="UniProtKB-SubCell"/>
</dbReference>
<dbReference type="EMBL" id="ACYG01000019">
    <property type="protein sequence ID" value="EEV18006.1"/>
    <property type="molecule type" value="Genomic_DNA"/>
</dbReference>
<evidence type="ECO:0000313" key="7">
    <source>
        <dbReference type="EMBL" id="EEV18006.1"/>
    </source>
</evidence>
<dbReference type="RefSeq" id="WP_005870252.1">
    <property type="nucleotide sequence ID" value="NZ_ACYG01000019.1"/>
</dbReference>
<evidence type="ECO:0000256" key="3">
    <source>
        <dbReference type="ARBA" id="ARBA00023315"/>
    </source>
</evidence>